<dbReference type="Gene3D" id="3.90.1170.20">
    <property type="entry name" value="Quinolinate phosphoribosyl transferase, N-terminal domain"/>
    <property type="match status" value="1"/>
</dbReference>
<dbReference type="AlphaFoldDB" id="A0A9N9EUS1"/>
<accession>A0A9N9EUS1</accession>
<evidence type="ECO:0000313" key="6">
    <source>
        <dbReference type="Proteomes" id="UP000789396"/>
    </source>
</evidence>
<dbReference type="PANTHER" id="PTHR32179:SF3">
    <property type="entry name" value="NICOTINATE-NUCLEOTIDE PYROPHOSPHORYLASE [CARBOXYLATING]"/>
    <property type="match status" value="1"/>
</dbReference>
<feature type="non-terminal residue" evidence="5">
    <location>
        <position position="139"/>
    </location>
</feature>
<evidence type="ECO:0000259" key="4">
    <source>
        <dbReference type="Pfam" id="PF01729"/>
    </source>
</evidence>
<dbReference type="GO" id="GO:0004514">
    <property type="term" value="F:nicotinate-nucleotide diphosphorylase (carboxylating) activity"/>
    <property type="evidence" value="ECO:0007669"/>
    <property type="project" value="InterPro"/>
</dbReference>
<comment type="similarity">
    <text evidence="2">Belongs to the NadC/ModD family.</text>
</comment>
<dbReference type="InterPro" id="IPR002638">
    <property type="entry name" value="Quinolinate_PRibosylTrfase_C"/>
</dbReference>
<dbReference type="GO" id="GO:0005737">
    <property type="term" value="C:cytoplasm"/>
    <property type="evidence" value="ECO:0007669"/>
    <property type="project" value="TreeGrafter"/>
</dbReference>
<dbReference type="Gene3D" id="3.20.20.70">
    <property type="entry name" value="Aldolase class I"/>
    <property type="match status" value="1"/>
</dbReference>
<keyword evidence="3" id="KW-0328">Glycosyltransferase</keyword>
<proteinExistence type="inferred from homology"/>
<dbReference type="InterPro" id="IPR027277">
    <property type="entry name" value="NadC/ModD"/>
</dbReference>
<dbReference type="SUPFAM" id="SSF54675">
    <property type="entry name" value="Nicotinate/Quinolinate PRTase N-terminal domain-like"/>
    <property type="match status" value="1"/>
</dbReference>
<organism evidence="5 6">
    <name type="scientific">Racocetra fulgida</name>
    <dbReference type="NCBI Taxonomy" id="60492"/>
    <lineage>
        <taxon>Eukaryota</taxon>
        <taxon>Fungi</taxon>
        <taxon>Fungi incertae sedis</taxon>
        <taxon>Mucoromycota</taxon>
        <taxon>Glomeromycotina</taxon>
        <taxon>Glomeromycetes</taxon>
        <taxon>Diversisporales</taxon>
        <taxon>Gigasporaceae</taxon>
        <taxon>Racocetra</taxon>
    </lineage>
</organism>
<protein>
    <submittedName>
        <fullName evidence="5">4298_t:CDS:1</fullName>
    </submittedName>
</protein>
<dbReference type="SUPFAM" id="SSF51690">
    <property type="entry name" value="Nicotinate/Quinolinate PRTase C-terminal domain-like"/>
    <property type="match status" value="1"/>
</dbReference>
<dbReference type="InterPro" id="IPR013785">
    <property type="entry name" value="Aldolase_TIM"/>
</dbReference>
<name>A0A9N9EUS1_9GLOM</name>
<dbReference type="EMBL" id="CAJVPZ010019263">
    <property type="protein sequence ID" value="CAG8693127.1"/>
    <property type="molecule type" value="Genomic_DNA"/>
</dbReference>
<dbReference type="InterPro" id="IPR036068">
    <property type="entry name" value="Nicotinate_pribotase-like_C"/>
</dbReference>
<comment type="pathway">
    <text evidence="1">Cofactor biosynthesis; NAD(+) biosynthesis.</text>
</comment>
<dbReference type="Proteomes" id="UP000789396">
    <property type="component" value="Unassembled WGS sequence"/>
</dbReference>
<evidence type="ECO:0000313" key="5">
    <source>
        <dbReference type="EMBL" id="CAG8693127.1"/>
    </source>
</evidence>
<keyword evidence="6" id="KW-1185">Reference proteome</keyword>
<keyword evidence="3" id="KW-0808">Transferase</keyword>
<gene>
    <name evidence="5" type="ORF">RFULGI_LOCUS10088</name>
</gene>
<evidence type="ECO:0000256" key="3">
    <source>
        <dbReference type="ARBA" id="ARBA00022676"/>
    </source>
</evidence>
<dbReference type="OrthoDB" id="10067394at2759"/>
<dbReference type="PANTHER" id="PTHR32179">
    <property type="entry name" value="NICOTINATE-NUCLEOTIDE PYROPHOSPHORYLASE [CARBOXYLATING]"/>
    <property type="match status" value="1"/>
</dbReference>
<feature type="domain" description="Quinolinate phosphoribosyl transferase C-terminal" evidence="4">
    <location>
        <begin position="38"/>
        <end position="136"/>
    </location>
</feature>
<dbReference type="GO" id="GO:0009435">
    <property type="term" value="P:NAD+ biosynthetic process"/>
    <property type="evidence" value="ECO:0007669"/>
    <property type="project" value="InterPro"/>
</dbReference>
<evidence type="ECO:0000256" key="1">
    <source>
        <dbReference type="ARBA" id="ARBA00004790"/>
    </source>
</evidence>
<reference evidence="5" key="1">
    <citation type="submission" date="2021-06" db="EMBL/GenBank/DDBJ databases">
        <authorList>
            <person name="Kallberg Y."/>
            <person name="Tangrot J."/>
            <person name="Rosling A."/>
        </authorList>
    </citation>
    <scope>NUCLEOTIDE SEQUENCE</scope>
    <source>
        <strain evidence="5">IN212</strain>
    </source>
</reference>
<dbReference type="InterPro" id="IPR037128">
    <property type="entry name" value="Quinolinate_PRibosylTase_N_sf"/>
</dbReference>
<sequence length="139" mass="15513">WFLKEGEYFEPIKEIAKVKGKACNILLGERTALNIIARCSGIATREAIEHARNVCGFSLMIDVECQTEAEADEAIQAGANVIMLDNFESKNLKSCAKSLKQKWTDKKFLLESSGGITDENITEYFCPGMLFLFVTIYAC</sequence>
<dbReference type="GO" id="GO:0034213">
    <property type="term" value="P:quinolinate catabolic process"/>
    <property type="evidence" value="ECO:0007669"/>
    <property type="project" value="TreeGrafter"/>
</dbReference>
<comment type="caution">
    <text evidence="5">The sequence shown here is derived from an EMBL/GenBank/DDBJ whole genome shotgun (WGS) entry which is preliminary data.</text>
</comment>
<dbReference type="Pfam" id="PF01729">
    <property type="entry name" value="QRPTase_C"/>
    <property type="match status" value="1"/>
</dbReference>
<evidence type="ECO:0000256" key="2">
    <source>
        <dbReference type="ARBA" id="ARBA00009400"/>
    </source>
</evidence>